<evidence type="ECO:0000256" key="10">
    <source>
        <dbReference type="HAMAP-Rule" id="MF_00115"/>
    </source>
</evidence>
<dbReference type="PANTHER" id="PTHR30266:SF2">
    <property type="entry name" value="LARGE-CONDUCTANCE MECHANOSENSITIVE CHANNEL"/>
    <property type="match status" value="1"/>
</dbReference>
<proteinExistence type="inferred from homology"/>
<keyword evidence="3 10" id="KW-0813">Transport</keyword>
<feature type="transmembrane region" description="Helical" evidence="10">
    <location>
        <begin position="12"/>
        <end position="43"/>
    </location>
</feature>
<evidence type="ECO:0000256" key="6">
    <source>
        <dbReference type="ARBA" id="ARBA00022989"/>
    </source>
</evidence>
<evidence type="ECO:0000256" key="3">
    <source>
        <dbReference type="ARBA" id="ARBA00022448"/>
    </source>
</evidence>
<evidence type="ECO:0000256" key="2">
    <source>
        <dbReference type="ARBA" id="ARBA00007254"/>
    </source>
</evidence>
<dbReference type="GO" id="GO:0005886">
    <property type="term" value="C:plasma membrane"/>
    <property type="evidence" value="ECO:0007669"/>
    <property type="project" value="UniProtKB-SubCell"/>
</dbReference>
<dbReference type="NCBIfam" id="TIGR00220">
    <property type="entry name" value="mscL"/>
    <property type="match status" value="1"/>
</dbReference>
<keyword evidence="8 10" id="KW-0472">Membrane</keyword>
<dbReference type="EMBL" id="BSTX01000001">
    <property type="protein sequence ID" value="GLZ76066.1"/>
    <property type="molecule type" value="Genomic_DNA"/>
</dbReference>
<keyword evidence="11" id="KW-0175">Coiled coil</keyword>
<keyword evidence="7 10" id="KW-0406">Ion transport</keyword>
<evidence type="ECO:0000256" key="4">
    <source>
        <dbReference type="ARBA" id="ARBA00022475"/>
    </source>
</evidence>
<dbReference type="SUPFAM" id="SSF81330">
    <property type="entry name" value="Gated mechanosensitive channel"/>
    <property type="match status" value="1"/>
</dbReference>
<comment type="caution">
    <text evidence="12">The sequence shown here is derived from an EMBL/GenBank/DDBJ whole genome shotgun (WGS) entry which is preliminary data.</text>
</comment>
<evidence type="ECO:0000256" key="11">
    <source>
        <dbReference type="SAM" id="Coils"/>
    </source>
</evidence>
<dbReference type="InterPro" id="IPR001185">
    <property type="entry name" value="MS_channel"/>
</dbReference>
<dbReference type="Gene3D" id="1.10.1200.120">
    <property type="entry name" value="Large-conductance mechanosensitive channel, MscL, domain 1"/>
    <property type="match status" value="1"/>
</dbReference>
<evidence type="ECO:0000313" key="12">
    <source>
        <dbReference type="EMBL" id="GLZ76066.1"/>
    </source>
</evidence>
<keyword evidence="13" id="KW-1185">Reference proteome</keyword>
<dbReference type="InterPro" id="IPR019823">
    <property type="entry name" value="Mechanosensitive_channel_CS"/>
</dbReference>
<dbReference type="Pfam" id="PF01741">
    <property type="entry name" value="MscL"/>
    <property type="match status" value="1"/>
</dbReference>
<keyword evidence="4 10" id="KW-1003">Cell membrane</keyword>
<evidence type="ECO:0000256" key="9">
    <source>
        <dbReference type="ARBA" id="ARBA00023303"/>
    </source>
</evidence>
<dbReference type="HAMAP" id="MF_00115">
    <property type="entry name" value="MscL"/>
    <property type="match status" value="1"/>
</dbReference>
<dbReference type="PANTHER" id="PTHR30266">
    <property type="entry name" value="MECHANOSENSITIVE CHANNEL MSCL"/>
    <property type="match status" value="1"/>
</dbReference>
<dbReference type="PROSITE" id="PS01327">
    <property type="entry name" value="MSCL"/>
    <property type="match status" value="1"/>
</dbReference>
<keyword evidence="5 10" id="KW-0812">Transmembrane</keyword>
<feature type="coiled-coil region" evidence="11">
    <location>
        <begin position="91"/>
        <end position="122"/>
    </location>
</feature>
<dbReference type="AlphaFoldDB" id="A0A9W6SIC4"/>
<accession>A0A9W6SIC4</accession>
<dbReference type="RefSeq" id="WP_285661265.1">
    <property type="nucleotide sequence ID" value="NZ_BSTX01000001.1"/>
</dbReference>
<evidence type="ECO:0000256" key="8">
    <source>
        <dbReference type="ARBA" id="ARBA00023136"/>
    </source>
</evidence>
<dbReference type="GO" id="GO:0008381">
    <property type="term" value="F:mechanosensitive monoatomic ion channel activity"/>
    <property type="evidence" value="ECO:0007669"/>
    <property type="project" value="UniProtKB-UniRule"/>
</dbReference>
<organism evidence="12 13">
    <name type="scientific">Actinorhabdospora filicis</name>
    <dbReference type="NCBI Taxonomy" id="1785913"/>
    <lineage>
        <taxon>Bacteria</taxon>
        <taxon>Bacillati</taxon>
        <taxon>Actinomycetota</taxon>
        <taxon>Actinomycetes</taxon>
        <taxon>Micromonosporales</taxon>
        <taxon>Micromonosporaceae</taxon>
        <taxon>Actinorhabdospora</taxon>
    </lineage>
</organism>
<feature type="transmembrane region" description="Helical" evidence="10">
    <location>
        <begin position="63"/>
        <end position="88"/>
    </location>
</feature>
<gene>
    <name evidence="10" type="primary">mscL</name>
    <name evidence="12" type="ORF">Afil01_08730</name>
</gene>
<protein>
    <recommendedName>
        <fullName evidence="10">Large-conductance mechanosensitive channel</fullName>
    </recommendedName>
</protein>
<evidence type="ECO:0000256" key="5">
    <source>
        <dbReference type="ARBA" id="ARBA00022692"/>
    </source>
</evidence>
<comment type="subunit">
    <text evidence="10">Homopentamer.</text>
</comment>
<reference evidence="12" key="1">
    <citation type="submission" date="2023-03" db="EMBL/GenBank/DDBJ databases">
        <title>Actinorhabdospora filicis NBRC 111898.</title>
        <authorList>
            <person name="Ichikawa N."/>
            <person name="Sato H."/>
            <person name="Tonouchi N."/>
        </authorList>
    </citation>
    <scope>NUCLEOTIDE SEQUENCE</scope>
    <source>
        <strain evidence="12">NBRC 111898</strain>
    </source>
</reference>
<comment type="similarity">
    <text evidence="2 10">Belongs to the MscL family.</text>
</comment>
<keyword evidence="9 10" id="KW-0407">Ion channel</keyword>
<comment type="function">
    <text evidence="10">Channel that opens in response to stretch forces in the membrane lipid bilayer. May participate in the regulation of osmotic pressure changes within the cell.</text>
</comment>
<dbReference type="PRINTS" id="PR01264">
    <property type="entry name" value="MECHCHANNEL"/>
</dbReference>
<name>A0A9W6SIC4_9ACTN</name>
<comment type="subcellular location">
    <subcellularLocation>
        <location evidence="1 10">Cell membrane</location>
        <topology evidence="1 10">Multi-pass membrane protein</topology>
    </subcellularLocation>
</comment>
<evidence type="ECO:0000313" key="13">
    <source>
        <dbReference type="Proteomes" id="UP001165079"/>
    </source>
</evidence>
<dbReference type="InterPro" id="IPR037673">
    <property type="entry name" value="MSC/AndL"/>
</dbReference>
<keyword evidence="6 10" id="KW-1133">Transmembrane helix</keyword>
<dbReference type="Proteomes" id="UP001165079">
    <property type="component" value="Unassembled WGS sequence"/>
</dbReference>
<sequence length="125" mass="13571">MFKGFKEFLFRGNVVDLAVAVVMGAALTAVVSAFTGAFLTPLITLITGGEANGGKFTIAGVDFPYGTFIDACITFFLTAVVIYFIVVVPVKKVLERMKQEEKEEADEKLAVLIEIRDALRRDSAS</sequence>
<evidence type="ECO:0000256" key="7">
    <source>
        <dbReference type="ARBA" id="ARBA00023065"/>
    </source>
</evidence>
<evidence type="ECO:0000256" key="1">
    <source>
        <dbReference type="ARBA" id="ARBA00004651"/>
    </source>
</evidence>
<dbReference type="InterPro" id="IPR036019">
    <property type="entry name" value="MscL_channel"/>
</dbReference>